<accession>A0A4U5WAW4</accession>
<dbReference type="AlphaFoldDB" id="A0A4U5WAW4"/>
<dbReference type="Proteomes" id="UP000305929">
    <property type="component" value="Unassembled WGS sequence"/>
</dbReference>
<reference evidence="1 2" key="1">
    <citation type="submission" date="2019-04" db="EMBL/GenBank/DDBJ databases">
        <title>Streptomyces lasaliensis sp. nov., an Actinomycete isolated from soil which produces the polyether antibiotic lasalocid.</title>
        <authorList>
            <person name="Erwin G."/>
            <person name="Haber C."/>
        </authorList>
    </citation>
    <scope>NUCLEOTIDE SEQUENCE [LARGE SCALE GENOMIC DNA]</scope>
    <source>
        <strain evidence="1 2">X-537</strain>
    </source>
</reference>
<proteinExistence type="predicted"/>
<name>A0A4U5WAW4_STRLS</name>
<evidence type="ECO:0000313" key="2">
    <source>
        <dbReference type="Proteomes" id="UP000305929"/>
    </source>
</evidence>
<comment type="caution">
    <text evidence="1">The sequence shown here is derived from an EMBL/GenBank/DDBJ whole genome shotgun (WGS) entry which is preliminary data.</text>
</comment>
<organism evidence="1 2">
    <name type="scientific">Streptomyces lasalocidi</name>
    <name type="common">Streptomyces lasaliensis</name>
    <dbReference type="NCBI Taxonomy" id="324833"/>
    <lineage>
        <taxon>Bacteria</taxon>
        <taxon>Bacillati</taxon>
        <taxon>Actinomycetota</taxon>
        <taxon>Actinomycetes</taxon>
        <taxon>Kitasatosporales</taxon>
        <taxon>Streptomycetaceae</taxon>
        <taxon>Streptomyces</taxon>
    </lineage>
</organism>
<gene>
    <name evidence="1" type="ORF">E4U91_00690</name>
</gene>
<sequence>MGAGGAGGQAGGCEAGVAGAGLAGAGPGWAGRVLVEADAWRCCCRRAAEGARGGAAGPASMGFVRRCSVRCEWFVA</sequence>
<dbReference type="EMBL" id="SZNQ01000001">
    <property type="protein sequence ID" value="TKS98798.1"/>
    <property type="molecule type" value="Genomic_DNA"/>
</dbReference>
<keyword evidence="2" id="KW-1185">Reference proteome</keyword>
<evidence type="ECO:0000313" key="1">
    <source>
        <dbReference type="EMBL" id="TKS98798.1"/>
    </source>
</evidence>
<protein>
    <submittedName>
        <fullName evidence="1">Uncharacterized protein</fullName>
    </submittedName>
</protein>